<dbReference type="Gene3D" id="3.30.565.10">
    <property type="entry name" value="Histidine kinase-like ATPase, C-terminal domain"/>
    <property type="match status" value="1"/>
</dbReference>
<gene>
    <name evidence="3" type="ORF">CLV81_2329</name>
</gene>
<accession>A0A2T0M8S1</accession>
<dbReference type="PANTHER" id="PTHR34220:SF7">
    <property type="entry name" value="SENSOR HISTIDINE KINASE YPDA"/>
    <property type="match status" value="1"/>
</dbReference>
<feature type="transmembrane region" description="Helical" evidence="1">
    <location>
        <begin position="82"/>
        <end position="106"/>
    </location>
</feature>
<protein>
    <recommendedName>
        <fullName evidence="2">Signal transduction histidine kinase internal region domain-containing protein</fullName>
    </recommendedName>
</protein>
<evidence type="ECO:0000313" key="3">
    <source>
        <dbReference type="EMBL" id="PRX53936.1"/>
    </source>
</evidence>
<organism evidence="3 4">
    <name type="scientific">Flagellimonas meridianipacifica</name>
    <dbReference type="NCBI Taxonomy" id="1080225"/>
    <lineage>
        <taxon>Bacteria</taxon>
        <taxon>Pseudomonadati</taxon>
        <taxon>Bacteroidota</taxon>
        <taxon>Flavobacteriia</taxon>
        <taxon>Flavobacteriales</taxon>
        <taxon>Flavobacteriaceae</taxon>
        <taxon>Flagellimonas</taxon>
    </lineage>
</organism>
<dbReference type="RefSeq" id="WP_106145260.1">
    <property type="nucleotide sequence ID" value="NZ_PVYX01000002.1"/>
</dbReference>
<dbReference type="Proteomes" id="UP000237640">
    <property type="component" value="Unassembled WGS sequence"/>
</dbReference>
<keyword evidence="1" id="KW-0812">Transmembrane</keyword>
<keyword evidence="4" id="KW-1185">Reference proteome</keyword>
<evidence type="ECO:0000256" key="1">
    <source>
        <dbReference type="SAM" id="Phobius"/>
    </source>
</evidence>
<dbReference type="GO" id="GO:0000155">
    <property type="term" value="F:phosphorelay sensor kinase activity"/>
    <property type="evidence" value="ECO:0007669"/>
    <property type="project" value="InterPro"/>
</dbReference>
<feature type="transmembrane region" description="Helical" evidence="1">
    <location>
        <begin position="12"/>
        <end position="37"/>
    </location>
</feature>
<dbReference type="PANTHER" id="PTHR34220">
    <property type="entry name" value="SENSOR HISTIDINE KINASE YPDA"/>
    <property type="match status" value="1"/>
</dbReference>
<dbReference type="GO" id="GO:0016020">
    <property type="term" value="C:membrane"/>
    <property type="evidence" value="ECO:0007669"/>
    <property type="project" value="InterPro"/>
</dbReference>
<name>A0A2T0M8S1_9FLAO</name>
<dbReference type="EMBL" id="PVYX01000002">
    <property type="protein sequence ID" value="PRX53936.1"/>
    <property type="molecule type" value="Genomic_DNA"/>
</dbReference>
<keyword evidence="1" id="KW-0472">Membrane</keyword>
<dbReference type="InterPro" id="IPR010559">
    <property type="entry name" value="Sig_transdc_His_kin_internal"/>
</dbReference>
<dbReference type="InterPro" id="IPR050640">
    <property type="entry name" value="Bact_2-comp_sensor_kinase"/>
</dbReference>
<feature type="transmembrane region" description="Helical" evidence="1">
    <location>
        <begin position="126"/>
        <end position="147"/>
    </location>
</feature>
<evidence type="ECO:0000313" key="4">
    <source>
        <dbReference type="Proteomes" id="UP000237640"/>
    </source>
</evidence>
<feature type="transmembrane region" description="Helical" evidence="1">
    <location>
        <begin position="49"/>
        <end position="70"/>
    </location>
</feature>
<dbReference type="Pfam" id="PF06580">
    <property type="entry name" value="His_kinase"/>
    <property type="match status" value="1"/>
</dbReference>
<comment type="caution">
    <text evidence="3">The sequence shown here is derived from an EMBL/GenBank/DDBJ whole genome shotgun (WGS) entry which is preliminary data.</text>
</comment>
<dbReference type="InterPro" id="IPR036890">
    <property type="entry name" value="HATPase_C_sf"/>
</dbReference>
<proteinExistence type="predicted"/>
<sequence>MKTRAYTFLDRRLFQILLIYYLVAYVIDFAATVLIYNQDETSNNVLGQLAIQYVIFFVAKLSYVIGALLLTKKFFEKGTLHWRIVMIHLALAALLSFYTAFIGLLVEIELFSKAITLTIESIYIRGLGGLSFNFFLYFSMIAIVYAYDYFQRKKADDLRASTLKAELLDTKIRALQAQLNPHFLFNSLNDISSLIDDNQTKAQNAIADLSDLLRKTLSLKDSKLILLKDELSLLDTYAKMEKLRYDDKWELVKVIPEGLEEFLIPPLLFQPLLENTIRHGFSEKHQKIKALLRIRKTNDFLEIEVINNGKPLQSQSPLIGNGIGNVLERLDSLFQGNYEFDLSDYTIDDEYFCGSFVVVKLKLPALKKYAN</sequence>
<dbReference type="AlphaFoldDB" id="A0A2T0M8S1"/>
<evidence type="ECO:0000259" key="2">
    <source>
        <dbReference type="Pfam" id="PF06580"/>
    </source>
</evidence>
<feature type="domain" description="Signal transduction histidine kinase internal region" evidence="2">
    <location>
        <begin position="171"/>
        <end position="248"/>
    </location>
</feature>
<reference evidence="3 4" key="1">
    <citation type="submission" date="2018-03" db="EMBL/GenBank/DDBJ databases">
        <title>Genomic Encyclopedia of Archaeal and Bacterial Type Strains, Phase II (KMG-II): from individual species to whole genera.</title>
        <authorList>
            <person name="Goeker M."/>
        </authorList>
    </citation>
    <scope>NUCLEOTIDE SEQUENCE [LARGE SCALE GENOMIC DNA]</scope>
    <source>
        <strain evidence="3 4">DSM 25027</strain>
    </source>
</reference>
<keyword evidence="1" id="KW-1133">Transmembrane helix</keyword>
<dbReference type="OrthoDB" id="9809908at2"/>